<dbReference type="Proteomes" id="UP000095606">
    <property type="component" value="Unassembled WGS sequence"/>
</dbReference>
<organism evidence="2 4">
    <name type="scientific">Bacteroides faecis</name>
    <dbReference type="NCBI Taxonomy" id="674529"/>
    <lineage>
        <taxon>Bacteria</taxon>
        <taxon>Pseudomonadati</taxon>
        <taxon>Bacteroidota</taxon>
        <taxon>Bacteroidia</taxon>
        <taxon>Bacteroidales</taxon>
        <taxon>Bacteroidaceae</taxon>
        <taxon>Bacteroides</taxon>
    </lineage>
</organism>
<protein>
    <submittedName>
        <fullName evidence="2">Outer membrane protein</fullName>
    </submittedName>
</protein>
<evidence type="ECO:0000313" key="2">
    <source>
        <dbReference type="EMBL" id="CUP94963.1"/>
    </source>
</evidence>
<evidence type="ECO:0000256" key="1">
    <source>
        <dbReference type="SAM" id="SignalP"/>
    </source>
</evidence>
<keyword evidence="5" id="KW-1185">Reference proteome</keyword>
<dbReference type="RefSeq" id="WP_055270636.1">
    <property type="nucleotide sequence ID" value="NZ_CABMFH010000007.1"/>
</dbReference>
<dbReference type="AlphaFoldDB" id="A0A174SB24"/>
<dbReference type="GeneID" id="69591559"/>
<reference evidence="3" key="2">
    <citation type="submission" date="2022-08" db="EMBL/GenBank/DDBJ databases">
        <title>Genome Sequencing of Bacteroides fragilis Group Isolates with Nanopore Technology.</title>
        <authorList>
            <person name="Tisza M.J."/>
            <person name="Smith D."/>
            <person name="Dekker J.P."/>
        </authorList>
    </citation>
    <scope>NUCLEOTIDE SEQUENCE</scope>
    <source>
        <strain evidence="3">BFG-527</strain>
    </source>
</reference>
<gene>
    <name evidence="2" type="ORF">ERS852461_03807</name>
    <name evidence="3" type="ORF">NXY30_25730</name>
</gene>
<dbReference type="Gene3D" id="2.40.160.60">
    <property type="entry name" value="Outer membrane protein transport protein (OMPP1/FadL/TodX)"/>
    <property type="match status" value="1"/>
</dbReference>
<dbReference type="Proteomes" id="UP001060104">
    <property type="component" value="Chromosome"/>
</dbReference>
<evidence type="ECO:0000313" key="5">
    <source>
        <dbReference type="Proteomes" id="UP001060104"/>
    </source>
</evidence>
<feature type="chain" id="PRO_5041048436" evidence="1">
    <location>
        <begin position="21"/>
        <end position="401"/>
    </location>
</feature>
<reference evidence="2 4" key="1">
    <citation type="submission" date="2015-09" db="EMBL/GenBank/DDBJ databases">
        <authorList>
            <consortium name="Pathogen Informatics"/>
        </authorList>
    </citation>
    <scope>NUCLEOTIDE SEQUENCE [LARGE SCALE GENOMIC DNA]</scope>
    <source>
        <strain evidence="2 4">2789STDY5834846</strain>
    </source>
</reference>
<dbReference type="EMBL" id="CP103141">
    <property type="protein sequence ID" value="UVQ74319.1"/>
    <property type="molecule type" value="Genomic_DNA"/>
</dbReference>
<sequence>MKKILFCILALYSPVSILIAQNTTNSPTSMFGLGEISTGEGGQYAGLGGAGIALRGSNFLNTANPASLTELTEQRFQIDAGIMGSYQNYTQRGASNHSVTGNLNNLSIGCRIIPRWYGAVFLAPVSSVGYAITLDEEIAGTNGSTVSSLFQGEGGLSKMGVSTAYLFGKGLSVGTNLSYVTGTITQTETQGNATEETSSYKHTFYADFGIQYKWAIDRERFFVAGAVYGYSQNFRQENNLYVSSSSGGEDIESSLKRYRQCLPQFFGVGASYNCLRWMATIDYKYIDWSRMESSQSNVSFQNQHRLSLGGKYTPGNVYRNPVSLLLGTGISNSYIVIQKKKATDYYISTGLNFGLRNNNVLSFGLKYKGQMKVPNGMQKENSFSLFLNITFSERTYRAKIQ</sequence>
<accession>A0A174SB24</accession>
<accession>A0A3E5GF75</accession>
<evidence type="ECO:0000313" key="3">
    <source>
        <dbReference type="EMBL" id="UVQ74319.1"/>
    </source>
</evidence>
<evidence type="ECO:0000313" key="4">
    <source>
        <dbReference type="Proteomes" id="UP000095606"/>
    </source>
</evidence>
<dbReference type="EMBL" id="CZAE01000021">
    <property type="protein sequence ID" value="CUP94963.1"/>
    <property type="molecule type" value="Genomic_DNA"/>
</dbReference>
<name>A0A174SB24_9BACE</name>
<proteinExistence type="predicted"/>
<dbReference type="SUPFAM" id="SSF56935">
    <property type="entry name" value="Porins"/>
    <property type="match status" value="1"/>
</dbReference>
<feature type="signal peptide" evidence="1">
    <location>
        <begin position="1"/>
        <end position="20"/>
    </location>
</feature>
<keyword evidence="1" id="KW-0732">Signal</keyword>